<keyword evidence="1 2" id="KW-0597">Phosphoprotein</keyword>
<evidence type="ECO:0000259" key="3">
    <source>
        <dbReference type="PROSITE" id="PS50110"/>
    </source>
</evidence>
<dbReference type="Proteomes" id="UP001597178">
    <property type="component" value="Unassembled WGS sequence"/>
</dbReference>
<dbReference type="Gene3D" id="3.40.50.2300">
    <property type="match status" value="1"/>
</dbReference>
<reference evidence="5" key="1">
    <citation type="journal article" date="2019" name="Int. J. Syst. Evol. Microbiol.">
        <title>The Global Catalogue of Microorganisms (GCM) 10K type strain sequencing project: providing services to taxonomists for standard genome sequencing and annotation.</title>
        <authorList>
            <consortium name="The Broad Institute Genomics Platform"/>
            <consortium name="The Broad Institute Genome Sequencing Center for Infectious Disease"/>
            <person name="Wu L."/>
            <person name="Ma J."/>
        </authorList>
    </citation>
    <scope>NUCLEOTIDE SEQUENCE [LARGE SCALE GENOMIC DNA]</scope>
    <source>
        <strain evidence="5">CCUG 54822</strain>
    </source>
</reference>
<proteinExistence type="predicted"/>
<evidence type="ECO:0000256" key="2">
    <source>
        <dbReference type="PROSITE-ProRule" id="PRU00169"/>
    </source>
</evidence>
<dbReference type="InterPro" id="IPR001789">
    <property type="entry name" value="Sig_transdc_resp-reg_receiver"/>
</dbReference>
<sequence>MTKKILVADDQPGIRMLLKEVFIDEGYDVTTVETGKEALDRIYAGSFDLLVLDYKLPVVDGVDVLKQLENDRVVIPAIVMSGLADDMKSALKQSRIVDEIFAKPFNIQEVSRSVNHLLGGRCHLDSS</sequence>
<dbReference type="Pfam" id="PF00072">
    <property type="entry name" value="Response_reg"/>
    <property type="match status" value="1"/>
</dbReference>
<comment type="caution">
    <text evidence="4">The sequence shown here is derived from an EMBL/GenBank/DDBJ whole genome shotgun (WGS) entry which is preliminary data.</text>
</comment>
<dbReference type="InterPro" id="IPR050595">
    <property type="entry name" value="Bact_response_regulator"/>
</dbReference>
<protein>
    <submittedName>
        <fullName evidence="4">Response regulator</fullName>
    </submittedName>
</protein>
<feature type="modified residue" description="4-aspartylphosphate" evidence="2">
    <location>
        <position position="53"/>
    </location>
</feature>
<feature type="domain" description="Response regulatory" evidence="3">
    <location>
        <begin position="4"/>
        <end position="118"/>
    </location>
</feature>
<dbReference type="RefSeq" id="WP_382399359.1">
    <property type="nucleotide sequence ID" value="NZ_JBHTNH010000016.1"/>
</dbReference>
<dbReference type="SUPFAM" id="SSF52172">
    <property type="entry name" value="CheY-like"/>
    <property type="match status" value="1"/>
</dbReference>
<keyword evidence="5" id="KW-1185">Reference proteome</keyword>
<evidence type="ECO:0000313" key="4">
    <source>
        <dbReference type="EMBL" id="MFD1361622.1"/>
    </source>
</evidence>
<evidence type="ECO:0000256" key="1">
    <source>
        <dbReference type="ARBA" id="ARBA00022553"/>
    </source>
</evidence>
<dbReference type="InterPro" id="IPR011006">
    <property type="entry name" value="CheY-like_superfamily"/>
</dbReference>
<name>A0ABW3ZV24_9BACI</name>
<evidence type="ECO:0000313" key="5">
    <source>
        <dbReference type="Proteomes" id="UP001597178"/>
    </source>
</evidence>
<gene>
    <name evidence="4" type="ORF">ACFQ4A_08125</name>
</gene>
<dbReference type="EMBL" id="JBHTNH010000016">
    <property type="protein sequence ID" value="MFD1361622.1"/>
    <property type="molecule type" value="Genomic_DNA"/>
</dbReference>
<dbReference type="PANTHER" id="PTHR44591">
    <property type="entry name" value="STRESS RESPONSE REGULATOR PROTEIN 1"/>
    <property type="match status" value="1"/>
</dbReference>
<accession>A0ABW3ZV24</accession>
<dbReference type="PANTHER" id="PTHR44591:SF3">
    <property type="entry name" value="RESPONSE REGULATORY DOMAIN-CONTAINING PROTEIN"/>
    <property type="match status" value="1"/>
</dbReference>
<dbReference type="PROSITE" id="PS50110">
    <property type="entry name" value="RESPONSE_REGULATORY"/>
    <property type="match status" value="1"/>
</dbReference>
<organism evidence="4 5">
    <name type="scientific">Lentibacillus salinarum</name>
    <dbReference type="NCBI Taxonomy" id="446820"/>
    <lineage>
        <taxon>Bacteria</taxon>
        <taxon>Bacillati</taxon>
        <taxon>Bacillota</taxon>
        <taxon>Bacilli</taxon>
        <taxon>Bacillales</taxon>
        <taxon>Bacillaceae</taxon>
        <taxon>Lentibacillus</taxon>
    </lineage>
</organism>
<dbReference type="SMART" id="SM00448">
    <property type="entry name" value="REC"/>
    <property type="match status" value="1"/>
</dbReference>